<organism evidence="2 3">
    <name type="scientific">Salinarimonas ramus</name>
    <dbReference type="NCBI Taxonomy" id="690164"/>
    <lineage>
        <taxon>Bacteria</taxon>
        <taxon>Pseudomonadati</taxon>
        <taxon>Pseudomonadota</taxon>
        <taxon>Alphaproteobacteria</taxon>
        <taxon>Hyphomicrobiales</taxon>
        <taxon>Salinarimonadaceae</taxon>
        <taxon>Salinarimonas</taxon>
    </lineage>
</organism>
<sequence length="266" mass="28197">MLAHPPLLLVPGMMCDARLFAPQIAAFSARRGVQVATTAHGETVEALAAAILADAPPLFALAGLSMGGIVAMEIVRRAPGRVAGLALLDTNPMAETPETAARREPQIERVRAGNLAGVVREELAPLYVEPDAPAAQAIRELCVAMAQALGPATFERQSRALQRRPDQRETLRGVRVPTLVLCGAQDRLCPLDRHTLMAELVPDAELVVLQGTGHLPTIEAPEATNAALDGWLARVDVAASRPSRRAFQALANGFRSEGARGLPQEA</sequence>
<comment type="caution">
    <text evidence="2">The sequence shown here is derived from an EMBL/GenBank/DDBJ whole genome shotgun (WGS) entry which is preliminary data.</text>
</comment>
<dbReference type="InterPro" id="IPR029058">
    <property type="entry name" value="AB_hydrolase_fold"/>
</dbReference>
<gene>
    <name evidence="2" type="ORF">GCM10011322_25930</name>
</gene>
<name>A0A917V525_9HYPH</name>
<dbReference type="Gene3D" id="3.40.50.1820">
    <property type="entry name" value="alpha/beta hydrolase"/>
    <property type="match status" value="1"/>
</dbReference>
<feature type="domain" description="AB hydrolase-1" evidence="1">
    <location>
        <begin position="7"/>
        <end position="227"/>
    </location>
</feature>
<dbReference type="InterPro" id="IPR000073">
    <property type="entry name" value="AB_hydrolase_1"/>
</dbReference>
<dbReference type="GO" id="GO:0016787">
    <property type="term" value="F:hydrolase activity"/>
    <property type="evidence" value="ECO:0007669"/>
    <property type="project" value="UniProtKB-KW"/>
</dbReference>
<accession>A0A917V525</accession>
<evidence type="ECO:0000313" key="2">
    <source>
        <dbReference type="EMBL" id="GGK37717.1"/>
    </source>
</evidence>
<dbReference type="AlphaFoldDB" id="A0A917V525"/>
<dbReference type="Proteomes" id="UP000600449">
    <property type="component" value="Unassembled WGS sequence"/>
</dbReference>
<keyword evidence="3" id="KW-1185">Reference proteome</keyword>
<dbReference type="SUPFAM" id="SSF53474">
    <property type="entry name" value="alpha/beta-Hydrolases"/>
    <property type="match status" value="1"/>
</dbReference>
<dbReference type="RefSeq" id="WP_244645362.1">
    <property type="nucleotide sequence ID" value="NZ_BMMF01000007.1"/>
</dbReference>
<dbReference type="PRINTS" id="PR00111">
    <property type="entry name" value="ABHYDROLASE"/>
</dbReference>
<protein>
    <submittedName>
        <fullName evidence="2">Alpha/beta hydrolase</fullName>
    </submittedName>
</protein>
<dbReference type="PANTHER" id="PTHR43194:SF2">
    <property type="entry name" value="PEROXISOMAL MEMBRANE PROTEIN LPX1"/>
    <property type="match status" value="1"/>
</dbReference>
<dbReference type="PANTHER" id="PTHR43194">
    <property type="entry name" value="HYDROLASE ALPHA/BETA FOLD FAMILY"/>
    <property type="match status" value="1"/>
</dbReference>
<dbReference type="Pfam" id="PF12697">
    <property type="entry name" value="Abhydrolase_6"/>
    <property type="match status" value="1"/>
</dbReference>
<dbReference type="EMBL" id="BMMF01000007">
    <property type="protein sequence ID" value="GGK37717.1"/>
    <property type="molecule type" value="Genomic_DNA"/>
</dbReference>
<keyword evidence="2" id="KW-0378">Hydrolase</keyword>
<proteinExistence type="predicted"/>
<reference evidence="2 3" key="1">
    <citation type="journal article" date="2014" name="Int. J. Syst. Evol. Microbiol.">
        <title>Complete genome sequence of Corynebacterium casei LMG S-19264T (=DSM 44701T), isolated from a smear-ripened cheese.</title>
        <authorList>
            <consortium name="US DOE Joint Genome Institute (JGI-PGF)"/>
            <person name="Walter F."/>
            <person name="Albersmeier A."/>
            <person name="Kalinowski J."/>
            <person name="Ruckert C."/>
        </authorList>
    </citation>
    <scope>NUCLEOTIDE SEQUENCE [LARGE SCALE GENOMIC DNA]</scope>
    <source>
        <strain evidence="2 3">CGMCC 1.9161</strain>
    </source>
</reference>
<evidence type="ECO:0000313" key="3">
    <source>
        <dbReference type="Proteomes" id="UP000600449"/>
    </source>
</evidence>
<dbReference type="InterPro" id="IPR050228">
    <property type="entry name" value="Carboxylesterase_BioH"/>
</dbReference>
<evidence type="ECO:0000259" key="1">
    <source>
        <dbReference type="Pfam" id="PF12697"/>
    </source>
</evidence>